<keyword evidence="6" id="KW-1185">Reference proteome</keyword>
<dbReference type="Proteomes" id="UP000503278">
    <property type="component" value="Chromosome"/>
</dbReference>
<accession>A0A7L5DW00</accession>
<dbReference type="PANTHER" id="PTHR44591:SF14">
    <property type="entry name" value="PROTEIN PILG"/>
    <property type="match status" value="1"/>
</dbReference>
<gene>
    <name evidence="5" type="ORF">HH214_05000</name>
</gene>
<evidence type="ECO:0000256" key="3">
    <source>
        <dbReference type="PROSITE-ProRule" id="PRU00169"/>
    </source>
</evidence>
<evidence type="ECO:0000313" key="6">
    <source>
        <dbReference type="Proteomes" id="UP000503278"/>
    </source>
</evidence>
<dbReference type="SMART" id="SM00448">
    <property type="entry name" value="REC"/>
    <property type="match status" value="1"/>
</dbReference>
<feature type="domain" description="Response regulatory" evidence="4">
    <location>
        <begin position="4"/>
        <end position="116"/>
    </location>
</feature>
<dbReference type="AlphaFoldDB" id="A0A7L5DW00"/>
<dbReference type="PROSITE" id="PS50110">
    <property type="entry name" value="RESPONSE_REGULATORY"/>
    <property type="match status" value="1"/>
</dbReference>
<dbReference type="RefSeq" id="WP_169606292.1">
    <property type="nucleotide sequence ID" value="NZ_CP051682.1"/>
</dbReference>
<dbReference type="InterPro" id="IPR001789">
    <property type="entry name" value="Sig_transdc_resp-reg_receiver"/>
</dbReference>
<organism evidence="5 6">
    <name type="scientific">Mucilaginibacter robiniae</name>
    <dbReference type="NCBI Taxonomy" id="2728022"/>
    <lineage>
        <taxon>Bacteria</taxon>
        <taxon>Pseudomonadati</taxon>
        <taxon>Bacteroidota</taxon>
        <taxon>Sphingobacteriia</taxon>
        <taxon>Sphingobacteriales</taxon>
        <taxon>Sphingobacteriaceae</taxon>
        <taxon>Mucilaginibacter</taxon>
    </lineage>
</organism>
<dbReference type="Pfam" id="PF00072">
    <property type="entry name" value="Response_reg"/>
    <property type="match status" value="1"/>
</dbReference>
<evidence type="ECO:0000256" key="1">
    <source>
        <dbReference type="ARBA" id="ARBA00022553"/>
    </source>
</evidence>
<keyword evidence="2" id="KW-0902">Two-component regulatory system</keyword>
<dbReference type="KEGG" id="mrob:HH214_05000"/>
<keyword evidence="1 3" id="KW-0597">Phosphoprotein</keyword>
<dbReference type="PANTHER" id="PTHR44591">
    <property type="entry name" value="STRESS RESPONSE REGULATOR PROTEIN 1"/>
    <property type="match status" value="1"/>
</dbReference>
<dbReference type="Gene3D" id="3.40.50.2300">
    <property type="match status" value="1"/>
</dbReference>
<dbReference type="InterPro" id="IPR050595">
    <property type="entry name" value="Bact_response_regulator"/>
</dbReference>
<dbReference type="GO" id="GO:0000160">
    <property type="term" value="P:phosphorelay signal transduction system"/>
    <property type="evidence" value="ECO:0007669"/>
    <property type="project" value="UniProtKB-KW"/>
</dbReference>
<evidence type="ECO:0000256" key="2">
    <source>
        <dbReference type="ARBA" id="ARBA00023012"/>
    </source>
</evidence>
<evidence type="ECO:0000259" key="4">
    <source>
        <dbReference type="PROSITE" id="PS50110"/>
    </source>
</evidence>
<sequence>MKKRILIIEDDSSILDIVTFILTEEGYDVIAAAPWPADQLHHYSADLILLDEWINEREGHLLCTELKDMHETQHIPVIILSTALNIEDIAVKCKAEGYIRKPFDIDDLVQEVENCFSGHYRESAVIR</sequence>
<dbReference type="SUPFAM" id="SSF52172">
    <property type="entry name" value="CheY-like"/>
    <property type="match status" value="1"/>
</dbReference>
<dbReference type="EMBL" id="CP051682">
    <property type="protein sequence ID" value="QJD95275.1"/>
    <property type="molecule type" value="Genomic_DNA"/>
</dbReference>
<name>A0A7L5DW00_9SPHI</name>
<dbReference type="InterPro" id="IPR011006">
    <property type="entry name" value="CheY-like_superfamily"/>
</dbReference>
<evidence type="ECO:0000313" key="5">
    <source>
        <dbReference type="EMBL" id="QJD95275.1"/>
    </source>
</evidence>
<reference evidence="5 6" key="1">
    <citation type="submission" date="2020-04" db="EMBL/GenBank/DDBJ databases">
        <title>Genome sequencing of novel species.</title>
        <authorList>
            <person name="Heo J."/>
            <person name="Kim S.-J."/>
            <person name="Kim J.-S."/>
            <person name="Hong S.-B."/>
            <person name="Kwon S.-W."/>
        </authorList>
    </citation>
    <scope>NUCLEOTIDE SEQUENCE [LARGE SCALE GENOMIC DNA]</scope>
    <source>
        <strain evidence="5 6">F39-2</strain>
    </source>
</reference>
<feature type="modified residue" description="4-aspartylphosphate" evidence="3">
    <location>
        <position position="51"/>
    </location>
</feature>
<protein>
    <submittedName>
        <fullName evidence="5">Response regulator</fullName>
    </submittedName>
</protein>
<proteinExistence type="predicted"/>